<dbReference type="PROSITE" id="PS51007">
    <property type="entry name" value="CYTC"/>
    <property type="match status" value="1"/>
</dbReference>
<dbReference type="Pfam" id="PF00034">
    <property type="entry name" value="Cytochrom_C"/>
    <property type="match status" value="1"/>
</dbReference>
<feature type="domain" description="Cytochrome c" evidence="5">
    <location>
        <begin position="49"/>
        <end position="138"/>
    </location>
</feature>
<dbReference type="InterPro" id="IPR009056">
    <property type="entry name" value="Cyt_c-like_dom"/>
</dbReference>
<dbReference type="AlphaFoldDB" id="A0A937F6U4"/>
<protein>
    <submittedName>
        <fullName evidence="6">Cytochrome c</fullName>
    </submittedName>
</protein>
<dbReference type="GO" id="GO:0009055">
    <property type="term" value="F:electron transfer activity"/>
    <property type="evidence" value="ECO:0007669"/>
    <property type="project" value="InterPro"/>
</dbReference>
<accession>A0A937F6U4</accession>
<keyword evidence="1 4" id="KW-0349">Heme</keyword>
<dbReference type="PANTHER" id="PTHR35008">
    <property type="entry name" value="BLL4482 PROTEIN-RELATED"/>
    <property type="match status" value="1"/>
</dbReference>
<keyword evidence="7" id="KW-1185">Reference proteome</keyword>
<dbReference type="GO" id="GO:0020037">
    <property type="term" value="F:heme binding"/>
    <property type="evidence" value="ECO:0007669"/>
    <property type="project" value="InterPro"/>
</dbReference>
<dbReference type="PROSITE" id="PS51257">
    <property type="entry name" value="PROKAR_LIPOPROTEIN"/>
    <property type="match status" value="1"/>
</dbReference>
<evidence type="ECO:0000256" key="4">
    <source>
        <dbReference type="PROSITE-ProRule" id="PRU00433"/>
    </source>
</evidence>
<dbReference type="GO" id="GO:0046872">
    <property type="term" value="F:metal ion binding"/>
    <property type="evidence" value="ECO:0007669"/>
    <property type="project" value="UniProtKB-KW"/>
</dbReference>
<evidence type="ECO:0000313" key="6">
    <source>
        <dbReference type="EMBL" id="MBL3655053.1"/>
    </source>
</evidence>
<keyword evidence="2 4" id="KW-0479">Metal-binding</keyword>
<evidence type="ECO:0000259" key="5">
    <source>
        <dbReference type="PROSITE" id="PS51007"/>
    </source>
</evidence>
<dbReference type="EMBL" id="JAESIY010000001">
    <property type="protein sequence ID" value="MBL3655053.1"/>
    <property type="molecule type" value="Genomic_DNA"/>
</dbReference>
<dbReference type="Proteomes" id="UP000659388">
    <property type="component" value="Unassembled WGS sequence"/>
</dbReference>
<proteinExistence type="predicted"/>
<name>A0A937F6U4_9BACT</name>
<reference evidence="6" key="1">
    <citation type="submission" date="2021-01" db="EMBL/GenBank/DDBJ databases">
        <title>Fulvivirga kasyanovii gen. nov., sp nov., a novel member of the phylum Bacteroidetes isolated from seawater in a mussel farm.</title>
        <authorList>
            <person name="Zhao L.-H."/>
            <person name="Wang Z.-J."/>
        </authorList>
    </citation>
    <scope>NUCLEOTIDE SEQUENCE</scope>
    <source>
        <strain evidence="6">2943</strain>
    </source>
</reference>
<evidence type="ECO:0000313" key="7">
    <source>
        <dbReference type="Proteomes" id="UP000659388"/>
    </source>
</evidence>
<dbReference type="Gene3D" id="1.10.760.10">
    <property type="entry name" value="Cytochrome c-like domain"/>
    <property type="match status" value="1"/>
</dbReference>
<organism evidence="6 7">
    <name type="scientific">Fulvivirga sediminis</name>
    <dbReference type="NCBI Taxonomy" id="2803949"/>
    <lineage>
        <taxon>Bacteria</taxon>
        <taxon>Pseudomonadati</taxon>
        <taxon>Bacteroidota</taxon>
        <taxon>Cytophagia</taxon>
        <taxon>Cytophagales</taxon>
        <taxon>Fulvivirgaceae</taxon>
        <taxon>Fulvivirga</taxon>
    </lineage>
</organism>
<dbReference type="InterPro" id="IPR036909">
    <property type="entry name" value="Cyt_c-like_dom_sf"/>
</dbReference>
<evidence type="ECO:0000256" key="2">
    <source>
        <dbReference type="ARBA" id="ARBA00022723"/>
    </source>
</evidence>
<gene>
    <name evidence="6" type="ORF">JL102_02850</name>
</gene>
<evidence type="ECO:0000256" key="3">
    <source>
        <dbReference type="ARBA" id="ARBA00023004"/>
    </source>
</evidence>
<dbReference type="InterPro" id="IPR051459">
    <property type="entry name" value="Cytochrome_c-type_DH"/>
</dbReference>
<evidence type="ECO:0000256" key="1">
    <source>
        <dbReference type="ARBA" id="ARBA00022617"/>
    </source>
</evidence>
<dbReference type="RefSeq" id="WP_202242183.1">
    <property type="nucleotide sequence ID" value="NZ_JAESIY010000001.1"/>
</dbReference>
<keyword evidence="3 4" id="KW-0408">Iron</keyword>
<dbReference type="PANTHER" id="PTHR35008:SF8">
    <property type="entry name" value="ALCOHOL DEHYDROGENASE CYTOCHROME C SUBUNIT"/>
    <property type="match status" value="1"/>
</dbReference>
<dbReference type="SUPFAM" id="SSF46626">
    <property type="entry name" value="Cytochrome c"/>
    <property type="match status" value="1"/>
</dbReference>
<sequence>MRNLLVLVTACTFLLSCGKSSNSSSESGSIIKEAEKEPMVSKGDAKLDQYIYAGKELYDTHCSNCHQENGEGLASLYPPIKNSDYLDGRMKEVPCIIKNGIYGEITVNGKVFDQVMPGNFRLTDLEIAEITTFIYNSWGRSEGILNVKEVNKIMKECKKE</sequence>
<comment type="caution">
    <text evidence="6">The sequence shown here is derived from an EMBL/GenBank/DDBJ whole genome shotgun (WGS) entry which is preliminary data.</text>
</comment>